<dbReference type="Proteomes" id="UP000769157">
    <property type="component" value="Unassembled WGS sequence"/>
</dbReference>
<dbReference type="EMBL" id="JAEUBE010000487">
    <property type="protein sequence ID" value="KAH3661369.1"/>
    <property type="molecule type" value="Genomic_DNA"/>
</dbReference>
<evidence type="ECO:0000256" key="1">
    <source>
        <dbReference type="ARBA" id="ARBA00004123"/>
    </source>
</evidence>
<comment type="caution">
    <text evidence="9">The sequence shown here is derived from an EMBL/GenBank/DDBJ whole genome shotgun (WGS) entry which is preliminary data.</text>
</comment>
<evidence type="ECO:0000256" key="3">
    <source>
        <dbReference type="ARBA" id="ARBA00022771"/>
    </source>
</evidence>
<reference evidence="9" key="2">
    <citation type="submission" date="2021-01" db="EMBL/GenBank/DDBJ databases">
        <authorList>
            <person name="Schikora-Tamarit M.A."/>
        </authorList>
    </citation>
    <scope>NUCLEOTIDE SEQUENCE</scope>
    <source>
        <strain evidence="9">CBS6075</strain>
    </source>
</reference>
<dbReference type="RefSeq" id="XP_046058493.1">
    <property type="nucleotide sequence ID" value="XM_046208098.1"/>
</dbReference>
<keyword evidence="10" id="KW-1185">Reference proteome</keyword>
<feature type="domain" description="C3HC-type" evidence="7">
    <location>
        <begin position="73"/>
        <end position="223"/>
    </location>
</feature>
<dbReference type="PANTHER" id="PTHR15835">
    <property type="entry name" value="NUCLEAR-INTERACTING PARTNER OF ALK"/>
    <property type="match status" value="1"/>
</dbReference>
<evidence type="ECO:0000313" key="9">
    <source>
        <dbReference type="EMBL" id="KAH3661369.1"/>
    </source>
</evidence>
<feature type="domain" description="NuBaID C-terminal" evidence="8">
    <location>
        <begin position="249"/>
        <end position="327"/>
    </location>
</feature>
<dbReference type="OrthoDB" id="3987180at2759"/>
<dbReference type="Pfam" id="PF07967">
    <property type="entry name" value="zf-C3HC"/>
    <property type="match status" value="1"/>
</dbReference>
<protein>
    <recommendedName>
        <fullName evidence="11">C3HC-type domain-containing protein</fullName>
    </recommendedName>
</protein>
<dbReference type="GO" id="GO:0008270">
    <property type="term" value="F:zinc ion binding"/>
    <property type="evidence" value="ECO:0007669"/>
    <property type="project" value="UniProtKB-KW"/>
</dbReference>
<reference evidence="9" key="1">
    <citation type="journal article" date="2021" name="Open Biol.">
        <title>Shared evolutionary footprints suggest mitochondrial oxidative damage underlies multiple complex I losses in fungi.</title>
        <authorList>
            <person name="Schikora-Tamarit M.A."/>
            <person name="Marcet-Houben M."/>
            <person name="Nosek J."/>
            <person name="Gabaldon T."/>
        </authorList>
    </citation>
    <scope>NUCLEOTIDE SEQUENCE</scope>
    <source>
        <strain evidence="9">CBS6075</strain>
    </source>
</reference>
<dbReference type="InterPro" id="IPR013909">
    <property type="entry name" value="NuBaID_C"/>
</dbReference>
<sequence length="372" mass="42785">MDETATTSAILDILSSICLTPKPPSPSSLRSHLPHVTPHSTPKSVIKRKLSNSSDHIVFSKSPKVGKRPSADPFDKHALNDRINSFTILNWAVDDPKLTPLECSVHGWECHRRKNELHCQYCNAVLLVKLNERTLENPVTNFLFLEDQESENQFVQVRAQLIESYLHKLYTHHYPGCIWKNANLEIGLVRKQYYLKLSDMDEIILQYQHNLENLLHHQEILLMKNYTFDILSKPQIQILQAYDNTNLVASMIALFGWQLKQQRFGSKNLALLKCHKCTRRILLGETSILNRAEPLNSVQYPPEINTDESEIDLLAEHESWCCMVAQSEDCQIYELVLKSLATTLPSKDLDEMETEPHTMDFDSTIALLREIN</sequence>
<name>A0A9P8T0N3_9ASCO</name>
<comment type="subcellular location">
    <subcellularLocation>
        <location evidence="1">Nucleus</location>
    </subcellularLocation>
</comment>
<keyword evidence="4" id="KW-0862">Zinc</keyword>
<dbReference type="GO" id="GO:0005634">
    <property type="term" value="C:nucleus"/>
    <property type="evidence" value="ECO:0007669"/>
    <property type="project" value="UniProtKB-SubCell"/>
</dbReference>
<dbReference type="InterPro" id="IPR012935">
    <property type="entry name" value="NuBaID_N"/>
</dbReference>
<evidence type="ECO:0000256" key="4">
    <source>
        <dbReference type="ARBA" id="ARBA00022833"/>
    </source>
</evidence>
<organism evidence="9 10">
    <name type="scientific">Ogataea philodendri</name>
    <dbReference type="NCBI Taxonomy" id="1378263"/>
    <lineage>
        <taxon>Eukaryota</taxon>
        <taxon>Fungi</taxon>
        <taxon>Dikarya</taxon>
        <taxon>Ascomycota</taxon>
        <taxon>Saccharomycotina</taxon>
        <taxon>Pichiomycetes</taxon>
        <taxon>Pichiales</taxon>
        <taxon>Pichiaceae</taxon>
        <taxon>Ogataea</taxon>
    </lineage>
</organism>
<keyword evidence="5" id="KW-0539">Nucleus</keyword>
<proteinExistence type="predicted"/>
<evidence type="ECO:0000256" key="5">
    <source>
        <dbReference type="ARBA" id="ARBA00023242"/>
    </source>
</evidence>
<keyword evidence="2" id="KW-0479">Metal-binding</keyword>
<evidence type="ECO:0000259" key="8">
    <source>
        <dbReference type="Pfam" id="PF08600"/>
    </source>
</evidence>
<gene>
    <name evidence="9" type="ORF">OGAPHI_006776</name>
</gene>
<evidence type="ECO:0000256" key="6">
    <source>
        <dbReference type="SAM" id="MobiDB-lite"/>
    </source>
</evidence>
<evidence type="ECO:0008006" key="11">
    <source>
        <dbReference type="Google" id="ProtNLM"/>
    </source>
</evidence>
<dbReference type="GeneID" id="70238740"/>
<evidence type="ECO:0000256" key="2">
    <source>
        <dbReference type="ARBA" id="ARBA00022723"/>
    </source>
</evidence>
<dbReference type="PANTHER" id="PTHR15835:SF6">
    <property type="entry name" value="ZINC FINGER C3HC-TYPE PROTEIN 1"/>
    <property type="match status" value="1"/>
</dbReference>
<keyword evidence="3" id="KW-0863">Zinc-finger</keyword>
<feature type="region of interest" description="Disordered" evidence="6">
    <location>
        <begin position="25"/>
        <end position="44"/>
    </location>
</feature>
<evidence type="ECO:0000313" key="10">
    <source>
        <dbReference type="Proteomes" id="UP000769157"/>
    </source>
</evidence>
<dbReference type="AlphaFoldDB" id="A0A9P8T0N3"/>
<evidence type="ECO:0000259" key="7">
    <source>
        <dbReference type="Pfam" id="PF07967"/>
    </source>
</evidence>
<dbReference type="Pfam" id="PF08600">
    <property type="entry name" value="NuBaID_C"/>
    <property type="match status" value="1"/>
</dbReference>
<accession>A0A9P8T0N3</accession>